<evidence type="ECO:0000313" key="5">
    <source>
        <dbReference type="Proteomes" id="UP000279236"/>
    </source>
</evidence>
<dbReference type="EMBL" id="RSCE01000009">
    <property type="protein sequence ID" value="RSH79799.1"/>
    <property type="molecule type" value="Genomic_DNA"/>
</dbReference>
<dbReference type="STRING" id="105984.A0A427XLJ2"/>
<protein>
    <recommendedName>
        <fullName evidence="3">cDENN domain-containing protein</fullName>
    </recommendedName>
</protein>
<organism evidence="4 5">
    <name type="scientific">Apiotrichum porosum</name>
    <dbReference type="NCBI Taxonomy" id="105984"/>
    <lineage>
        <taxon>Eukaryota</taxon>
        <taxon>Fungi</taxon>
        <taxon>Dikarya</taxon>
        <taxon>Basidiomycota</taxon>
        <taxon>Agaricomycotina</taxon>
        <taxon>Tremellomycetes</taxon>
        <taxon>Trichosporonales</taxon>
        <taxon>Trichosporonaceae</taxon>
        <taxon>Apiotrichum</taxon>
    </lineage>
</organism>
<dbReference type="GO" id="GO:0031410">
    <property type="term" value="C:cytoplasmic vesicle"/>
    <property type="evidence" value="ECO:0007669"/>
    <property type="project" value="TreeGrafter"/>
</dbReference>
<dbReference type="OrthoDB" id="6019893at2759"/>
<feature type="compositionally biased region" description="Low complexity" evidence="2">
    <location>
        <begin position="1"/>
        <end position="22"/>
    </location>
</feature>
<reference evidence="4 5" key="1">
    <citation type="submission" date="2018-11" db="EMBL/GenBank/DDBJ databases">
        <title>Genome sequence of Apiotrichum porosum DSM 27194.</title>
        <authorList>
            <person name="Aliyu H."/>
            <person name="Gorte O."/>
            <person name="Ochsenreither K."/>
        </authorList>
    </citation>
    <scope>NUCLEOTIDE SEQUENCE [LARGE SCALE GENOMIC DNA]</scope>
    <source>
        <strain evidence="4 5">DSM 27194</strain>
    </source>
</reference>
<evidence type="ECO:0000313" key="4">
    <source>
        <dbReference type="EMBL" id="RSH79799.1"/>
    </source>
</evidence>
<comment type="caution">
    <text evidence="4">The sequence shown here is derived from an EMBL/GenBank/DDBJ whole genome shotgun (WGS) entry which is preliminary data.</text>
</comment>
<dbReference type="GO" id="GO:0032483">
    <property type="term" value="P:regulation of Rab protein signal transduction"/>
    <property type="evidence" value="ECO:0007669"/>
    <property type="project" value="TreeGrafter"/>
</dbReference>
<feature type="compositionally biased region" description="Polar residues" evidence="2">
    <location>
        <begin position="1032"/>
        <end position="1041"/>
    </location>
</feature>
<feature type="region of interest" description="Disordered" evidence="2">
    <location>
        <begin position="1"/>
        <end position="144"/>
    </location>
</feature>
<dbReference type="PANTHER" id="PTHR12296">
    <property type="entry name" value="DENN DOMAIN-CONTAINING PROTEIN 4"/>
    <property type="match status" value="1"/>
</dbReference>
<feature type="region of interest" description="Disordered" evidence="2">
    <location>
        <begin position="1262"/>
        <end position="1285"/>
    </location>
</feature>
<feature type="coiled-coil region" evidence="1">
    <location>
        <begin position="861"/>
        <end position="965"/>
    </location>
</feature>
<feature type="compositionally biased region" description="Pro residues" evidence="2">
    <location>
        <begin position="1187"/>
        <end position="1209"/>
    </location>
</feature>
<keyword evidence="1" id="KW-0175">Coiled coil</keyword>
<keyword evidence="5" id="KW-1185">Reference proteome</keyword>
<feature type="compositionally biased region" description="Basic and acidic residues" evidence="2">
    <location>
        <begin position="1130"/>
        <end position="1156"/>
    </location>
</feature>
<feature type="compositionally biased region" description="Polar residues" evidence="2">
    <location>
        <begin position="312"/>
        <end position="323"/>
    </location>
</feature>
<dbReference type="PANTHER" id="PTHR12296:SF31">
    <property type="entry name" value="DENN (AEX-3) DOMAIN PROTEIN (AFU_ORTHOLOGUE AFUA_6G11200)"/>
    <property type="match status" value="1"/>
</dbReference>
<feature type="compositionally biased region" description="Polar residues" evidence="2">
    <location>
        <begin position="46"/>
        <end position="63"/>
    </location>
</feature>
<dbReference type="InterPro" id="IPR043153">
    <property type="entry name" value="DENN_C"/>
</dbReference>
<dbReference type="Proteomes" id="UP000279236">
    <property type="component" value="Unassembled WGS sequence"/>
</dbReference>
<proteinExistence type="predicted"/>
<feature type="region of interest" description="Disordered" evidence="2">
    <location>
        <begin position="297"/>
        <end position="342"/>
    </location>
</feature>
<evidence type="ECO:0000259" key="3">
    <source>
        <dbReference type="SMART" id="SM00799"/>
    </source>
</evidence>
<evidence type="ECO:0000256" key="1">
    <source>
        <dbReference type="SAM" id="Coils"/>
    </source>
</evidence>
<evidence type="ECO:0000256" key="2">
    <source>
        <dbReference type="SAM" id="MobiDB-lite"/>
    </source>
</evidence>
<feature type="compositionally biased region" description="Low complexity" evidence="2">
    <location>
        <begin position="126"/>
        <end position="142"/>
    </location>
</feature>
<feature type="compositionally biased region" description="Polar residues" evidence="2">
    <location>
        <begin position="491"/>
        <end position="501"/>
    </location>
</feature>
<feature type="compositionally biased region" description="Polar residues" evidence="2">
    <location>
        <begin position="163"/>
        <end position="181"/>
    </location>
</feature>
<dbReference type="InterPro" id="IPR001194">
    <property type="entry name" value="cDENN_dom"/>
</dbReference>
<accession>A0A427XLJ2</accession>
<feature type="region of interest" description="Disordered" evidence="2">
    <location>
        <begin position="1110"/>
        <end position="1218"/>
    </location>
</feature>
<dbReference type="RefSeq" id="XP_028474908.1">
    <property type="nucleotide sequence ID" value="XM_028624740.1"/>
</dbReference>
<name>A0A427XLJ2_9TREE</name>
<feature type="domain" description="cDENN" evidence="3">
    <location>
        <begin position="533"/>
        <end position="723"/>
    </location>
</feature>
<gene>
    <name evidence="4" type="ORF">EHS24_009459</name>
</gene>
<feature type="compositionally biased region" description="Basic residues" evidence="2">
    <location>
        <begin position="116"/>
        <end position="125"/>
    </location>
</feature>
<feature type="region of interest" description="Disordered" evidence="2">
    <location>
        <begin position="158"/>
        <end position="185"/>
    </location>
</feature>
<dbReference type="InterPro" id="IPR051696">
    <property type="entry name" value="DENN_Domain_GEFs"/>
</dbReference>
<sequence length="1306" mass="143619">MFARSKSPKPSSSSHSAGHRPPATLQVSPPSSPAPFLAPPGRYHSSADNSPLTSPTLQRQPSLSRVDPFARVFPLPPGADGGDLAPPSIRPGSVRSITLERSGAGGESPDDDRASRRSVRSRKASSRSINNSSNNNNNNNSRPTAEEAVIMPSPVEYHHTLAPPQNTGKSSSSRSNMTPKPQNKRLTEVNLELAEGNDRVGALNSTLNSTTDSLGVIGSFDKRLNRSVMSLGSRTKAEKVLGVDPQPRLASLYLVSGLGKDPAQWALSDKDATLGVHPMEDSLGVFWRPDMLGNTFSGEKNEDWVSRHGKSSGHSQRSNNSGTSRREVSSKTVPGAGPEGPSRLVARTMKYAHPKDVEVINSQLAPPTTCHTFTFSVSRQSTLWAIAAQAGRKGGDQYQTAFSNYDSAGLPPAGQEHLRGTTSSSDLVFYGVTLTVWSHADKDRAAKLKEFKSRAAQRPRVSSNISDATAKGGSRRRKAPWLTAGRKGGQSDYTASETGMSDSDMDTTFTATDVDYSVTDMNQAYGESSDVFWLPYALTLVSRYPIYDVMHDYLRLSWARYSKDARSHMRQIFSLLNGDAPRPGDLFRLPIGTTVDDEVMIEATMPGALDFEKGTLKVDYQMWPLFQALDLDHIITCMEVALSNSGRIIFCSRHPAMLGVAVDTLKYIVELRGWDGIALPNIHSRDATFLIEDPGPYIIGIATECRYVVTPPPEVVIVDLDMNTLSCKGLPTGVVTPRHKREKARMKLLAALGAAYPYERSVPMEYRVSFPKGSFRNVNRVLHGPVRPRYLGERLHIPSWWNQTAVIAVFDKIMADKHKKPSLFQRLTKSGFARAQEQLTANEQIAKAMMRKRALHYVEKRDDFELKVARITRRLQKLIQEGEHWKQRFEMFEKYAERLSQEAADLKAKIDREQREARRLSNINTEQEKTNLQLQQKLAQTENARAEAMRQLSDMHHSIQELERERNEIMDVIEMQITSALEHMPYLDLERQRSGTPEMHHRSTTPVETPPMSPMSGNSYGTVRRKHRPGTRDSTQSQFTIDSGAPMSVLGALNDGPTRRGLGSILDMDSINGADRVLSVTKSDTIAQRVALIQAKLELALAPVHQLAAEADSEDSHSGSSMGTGSSSGGDHKVQGHDDEAGSITSHEDHIRKVRPDSQLLATVAVTAPSDDGKSDTSDAGRSGSDRPPPPPRSELRNPPPQPQQPPPGFRALVLRPPPRRVIQKKSYESIDSTSSTEVVKATLHPRNSLGAVGGAHEIILTSPDSTESLRSDDSKEHRKESHLRVVEERPASIISTTTIAFGGAE</sequence>
<dbReference type="SMART" id="SM00799">
    <property type="entry name" value="DENN"/>
    <property type="match status" value="1"/>
</dbReference>
<feature type="region of interest" description="Disordered" evidence="2">
    <location>
        <begin position="459"/>
        <end position="501"/>
    </location>
</feature>
<feature type="compositionally biased region" description="Basic and acidic residues" evidence="2">
    <location>
        <begin position="992"/>
        <end position="1001"/>
    </location>
</feature>
<dbReference type="GeneID" id="39594002"/>
<dbReference type="Gene3D" id="3.40.50.11500">
    <property type="match status" value="1"/>
</dbReference>
<feature type="region of interest" description="Disordered" evidence="2">
    <location>
        <begin position="992"/>
        <end position="1041"/>
    </location>
</feature>
<feature type="compositionally biased region" description="Basic and acidic residues" evidence="2">
    <location>
        <begin position="1268"/>
        <end position="1285"/>
    </location>
</feature>
<dbReference type="Pfam" id="PF02141">
    <property type="entry name" value="DENN"/>
    <property type="match status" value="1"/>
</dbReference>